<dbReference type="InterPro" id="IPR036097">
    <property type="entry name" value="HisK_dim/P_sf"/>
</dbReference>
<dbReference type="RefSeq" id="WP_015925749.1">
    <property type="nucleotide sequence ID" value="NC_011898.1"/>
</dbReference>
<keyword evidence="10 11" id="KW-0472">Membrane</keyword>
<dbReference type="STRING" id="394503.Ccel_2321"/>
<dbReference type="SMART" id="SM00387">
    <property type="entry name" value="HATPase_c"/>
    <property type="match status" value="1"/>
</dbReference>
<organism evidence="13 14">
    <name type="scientific">Ruminiclostridium cellulolyticum (strain ATCC 35319 / DSM 5812 / JCM 6584 / H10)</name>
    <name type="common">Clostridium cellulolyticum</name>
    <dbReference type="NCBI Taxonomy" id="394503"/>
    <lineage>
        <taxon>Bacteria</taxon>
        <taxon>Bacillati</taxon>
        <taxon>Bacillota</taxon>
        <taxon>Clostridia</taxon>
        <taxon>Eubacteriales</taxon>
        <taxon>Oscillospiraceae</taxon>
        <taxon>Ruminiclostridium</taxon>
    </lineage>
</organism>
<gene>
    <name evidence="13" type="ordered locus">Ccel_2321</name>
</gene>
<accession>B8I5C1</accession>
<evidence type="ECO:0000259" key="12">
    <source>
        <dbReference type="PROSITE" id="PS50109"/>
    </source>
</evidence>
<dbReference type="EC" id="2.7.13.3" evidence="3"/>
<dbReference type="PANTHER" id="PTHR45528:SF8">
    <property type="entry name" value="HISTIDINE KINASE"/>
    <property type="match status" value="1"/>
</dbReference>
<evidence type="ECO:0000256" key="2">
    <source>
        <dbReference type="ARBA" id="ARBA00004141"/>
    </source>
</evidence>
<evidence type="ECO:0000256" key="8">
    <source>
        <dbReference type="ARBA" id="ARBA00022989"/>
    </source>
</evidence>
<dbReference type="SUPFAM" id="SSF55874">
    <property type="entry name" value="ATPase domain of HSP90 chaperone/DNA topoisomerase II/histidine kinase"/>
    <property type="match status" value="1"/>
</dbReference>
<keyword evidence="8 11" id="KW-1133">Transmembrane helix</keyword>
<dbReference type="Pfam" id="PF02518">
    <property type="entry name" value="HATPase_c"/>
    <property type="match status" value="1"/>
</dbReference>
<keyword evidence="7 13" id="KW-0418">Kinase</keyword>
<keyword evidence="5" id="KW-0808">Transferase</keyword>
<protein>
    <recommendedName>
        <fullName evidence="3">histidine kinase</fullName>
        <ecNumber evidence="3">2.7.13.3</ecNumber>
    </recommendedName>
</protein>
<evidence type="ECO:0000256" key="10">
    <source>
        <dbReference type="ARBA" id="ARBA00023136"/>
    </source>
</evidence>
<sequence length="305" mass="34638">MIEGQVKGLSVAVGILAIIVLMLVLYIIIVRTQLRRINRQLENRLAGDTRQPIRIELINHELNQLTSNINKCLKAEETLRLECVREEKRFKELIANISHDLRTPLTAIRGYQQLMEKGQLTEGQRKKLGIAQKHAEQLGQLVDHFFEYSYLLNSELKPQLVRINLTNLLTECLAGYVSTFEEHGLTLSFEETPPIFVLADKEMTLRIIQNLLRNCITHSAGNVEVKLSALQTAVISIKNPIENTSQIDTTRLFDRFYTGDKSRSKTTGLGLPIVKILAEEMGGNVVADLYKNQLTIQVEFPFTKN</sequence>
<dbReference type="Gene3D" id="3.30.565.10">
    <property type="entry name" value="Histidine kinase-like ATPase, C-terminal domain"/>
    <property type="match status" value="1"/>
</dbReference>
<reference evidence="13 14" key="1">
    <citation type="submission" date="2009-01" db="EMBL/GenBank/DDBJ databases">
        <title>Complete sequence of Clostridium cellulolyticum H10.</title>
        <authorList>
            <consortium name="US DOE Joint Genome Institute"/>
            <person name="Lucas S."/>
            <person name="Copeland A."/>
            <person name="Lapidus A."/>
            <person name="Glavina del Rio T."/>
            <person name="Dalin E."/>
            <person name="Tice H."/>
            <person name="Bruce D."/>
            <person name="Goodwin L."/>
            <person name="Pitluck S."/>
            <person name="Chertkov O."/>
            <person name="Saunders E."/>
            <person name="Brettin T."/>
            <person name="Detter J.C."/>
            <person name="Han C."/>
            <person name="Larimer F."/>
            <person name="Land M."/>
            <person name="Hauser L."/>
            <person name="Kyrpides N."/>
            <person name="Ivanova N."/>
            <person name="Zhou J."/>
            <person name="Richardson P."/>
        </authorList>
    </citation>
    <scope>NUCLEOTIDE SEQUENCE [LARGE SCALE GENOMIC DNA]</scope>
    <source>
        <strain evidence="14">ATCC 35319 / DSM 5812 / JCM 6584 / H10</strain>
    </source>
</reference>
<dbReference type="KEGG" id="cce:Ccel_2321"/>
<dbReference type="GO" id="GO:0005886">
    <property type="term" value="C:plasma membrane"/>
    <property type="evidence" value="ECO:0007669"/>
    <property type="project" value="TreeGrafter"/>
</dbReference>
<evidence type="ECO:0000256" key="9">
    <source>
        <dbReference type="ARBA" id="ARBA00023012"/>
    </source>
</evidence>
<evidence type="ECO:0000256" key="3">
    <source>
        <dbReference type="ARBA" id="ARBA00012438"/>
    </source>
</evidence>
<evidence type="ECO:0000256" key="1">
    <source>
        <dbReference type="ARBA" id="ARBA00000085"/>
    </source>
</evidence>
<evidence type="ECO:0000256" key="6">
    <source>
        <dbReference type="ARBA" id="ARBA00022692"/>
    </source>
</evidence>
<evidence type="ECO:0000313" key="14">
    <source>
        <dbReference type="Proteomes" id="UP000001349"/>
    </source>
</evidence>
<name>B8I5C1_RUMCH</name>
<dbReference type="InterPro" id="IPR003594">
    <property type="entry name" value="HATPase_dom"/>
</dbReference>
<evidence type="ECO:0000256" key="4">
    <source>
        <dbReference type="ARBA" id="ARBA00022553"/>
    </source>
</evidence>
<feature type="domain" description="Histidine kinase" evidence="12">
    <location>
        <begin position="96"/>
        <end position="304"/>
    </location>
</feature>
<dbReference type="GO" id="GO:0000155">
    <property type="term" value="F:phosphorelay sensor kinase activity"/>
    <property type="evidence" value="ECO:0007669"/>
    <property type="project" value="InterPro"/>
</dbReference>
<dbReference type="InterPro" id="IPR036890">
    <property type="entry name" value="HATPase_C_sf"/>
</dbReference>
<dbReference type="Gene3D" id="1.10.287.130">
    <property type="match status" value="1"/>
</dbReference>
<keyword evidence="14" id="KW-1185">Reference proteome</keyword>
<dbReference type="InterPro" id="IPR050398">
    <property type="entry name" value="HssS/ArlS-like"/>
</dbReference>
<evidence type="ECO:0000256" key="11">
    <source>
        <dbReference type="SAM" id="Phobius"/>
    </source>
</evidence>
<keyword evidence="6 11" id="KW-0812">Transmembrane</keyword>
<comment type="subcellular location">
    <subcellularLocation>
        <location evidence="2">Membrane</location>
        <topology evidence="2">Multi-pass membrane protein</topology>
    </subcellularLocation>
</comment>
<evidence type="ECO:0000256" key="5">
    <source>
        <dbReference type="ARBA" id="ARBA00022679"/>
    </source>
</evidence>
<feature type="transmembrane region" description="Helical" evidence="11">
    <location>
        <begin position="6"/>
        <end position="29"/>
    </location>
</feature>
<dbReference type="CDD" id="cd00082">
    <property type="entry name" value="HisKA"/>
    <property type="match status" value="1"/>
</dbReference>
<dbReference type="Pfam" id="PF00512">
    <property type="entry name" value="HisKA"/>
    <property type="match status" value="1"/>
</dbReference>
<dbReference type="Proteomes" id="UP000001349">
    <property type="component" value="Chromosome"/>
</dbReference>
<dbReference type="InterPro" id="IPR005467">
    <property type="entry name" value="His_kinase_dom"/>
</dbReference>
<keyword evidence="9" id="KW-0902">Two-component regulatory system</keyword>
<dbReference type="InterPro" id="IPR003661">
    <property type="entry name" value="HisK_dim/P_dom"/>
</dbReference>
<dbReference type="AlphaFoldDB" id="B8I5C1"/>
<keyword evidence="4" id="KW-0597">Phosphoprotein</keyword>
<dbReference type="eggNOG" id="COG0642">
    <property type="taxonomic scope" value="Bacteria"/>
</dbReference>
<dbReference type="EMBL" id="CP001348">
    <property type="protein sequence ID" value="ACL76657.1"/>
    <property type="molecule type" value="Genomic_DNA"/>
</dbReference>
<evidence type="ECO:0000256" key="7">
    <source>
        <dbReference type="ARBA" id="ARBA00022777"/>
    </source>
</evidence>
<dbReference type="PROSITE" id="PS50109">
    <property type="entry name" value="HIS_KIN"/>
    <property type="match status" value="1"/>
</dbReference>
<dbReference type="SMART" id="SM00388">
    <property type="entry name" value="HisKA"/>
    <property type="match status" value="1"/>
</dbReference>
<dbReference type="SUPFAM" id="SSF47384">
    <property type="entry name" value="Homodimeric domain of signal transducing histidine kinase"/>
    <property type="match status" value="1"/>
</dbReference>
<dbReference type="PANTHER" id="PTHR45528">
    <property type="entry name" value="SENSOR HISTIDINE KINASE CPXA"/>
    <property type="match status" value="1"/>
</dbReference>
<proteinExistence type="predicted"/>
<dbReference type="HOGENOM" id="CLU_000445_89_3_9"/>
<comment type="catalytic activity">
    <reaction evidence="1">
        <text>ATP + protein L-histidine = ADP + protein N-phospho-L-histidine.</text>
        <dbReference type="EC" id="2.7.13.3"/>
    </reaction>
</comment>
<evidence type="ECO:0000313" key="13">
    <source>
        <dbReference type="EMBL" id="ACL76657.1"/>
    </source>
</evidence>